<dbReference type="GO" id="GO:0006402">
    <property type="term" value="P:mRNA catabolic process"/>
    <property type="evidence" value="ECO:0007669"/>
    <property type="project" value="TreeGrafter"/>
</dbReference>
<dbReference type="GO" id="GO:0000175">
    <property type="term" value="F:3'-5'-RNA exonuclease activity"/>
    <property type="evidence" value="ECO:0007669"/>
    <property type="project" value="TreeGrafter"/>
</dbReference>
<gene>
    <name evidence="2" type="ORF">KI387_019783</name>
</gene>
<feature type="domain" description="RNB" evidence="1">
    <location>
        <begin position="2"/>
        <end position="213"/>
    </location>
</feature>
<dbReference type="SUPFAM" id="SSF50249">
    <property type="entry name" value="Nucleic acid-binding proteins"/>
    <property type="match status" value="1"/>
</dbReference>
<dbReference type="GO" id="GO:0000932">
    <property type="term" value="C:P-body"/>
    <property type="evidence" value="ECO:0007669"/>
    <property type="project" value="TreeGrafter"/>
</dbReference>
<evidence type="ECO:0000313" key="3">
    <source>
        <dbReference type="Proteomes" id="UP000824469"/>
    </source>
</evidence>
<protein>
    <recommendedName>
        <fullName evidence="1">RNB domain-containing protein</fullName>
    </recommendedName>
</protein>
<dbReference type="PANTHER" id="PTHR23355">
    <property type="entry name" value="RIBONUCLEASE"/>
    <property type="match status" value="1"/>
</dbReference>
<comment type="caution">
    <text evidence="2">The sequence shown here is derived from an EMBL/GenBank/DDBJ whole genome shotgun (WGS) entry which is preliminary data.</text>
</comment>
<evidence type="ECO:0000313" key="2">
    <source>
        <dbReference type="EMBL" id="KAH9318014.1"/>
    </source>
</evidence>
<dbReference type="Proteomes" id="UP000824469">
    <property type="component" value="Unassembled WGS sequence"/>
</dbReference>
<dbReference type="GO" id="GO:0003723">
    <property type="term" value="F:RNA binding"/>
    <property type="evidence" value="ECO:0007669"/>
    <property type="project" value="InterPro"/>
</dbReference>
<reference evidence="2 3" key="1">
    <citation type="journal article" date="2021" name="Nat. Plants">
        <title>The Taxus genome provides insights into paclitaxel biosynthesis.</title>
        <authorList>
            <person name="Xiong X."/>
            <person name="Gou J."/>
            <person name="Liao Q."/>
            <person name="Li Y."/>
            <person name="Zhou Q."/>
            <person name="Bi G."/>
            <person name="Li C."/>
            <person name="Du R."/>
            <person name="Wang X."/>
            <person name="Sun T."/>
            <person name="Guo L."/>
            <person name="Liang H."/>
            <person name="Lu P."/>
            <person name="Wu Y."/>
            <person name="Zhang Z."/>
            <person name="Ro D.K."/>
            <person name="Shang Y."/>
            <person name="Huang S."/>
            <person name="Yan J."/>
        </authorList>
    </citation>
    <scope>NUCLEOTIDE SEQUENCE [LARGE SCALE GENOMIC DNA]</scope>
    <source>
        <strain evidence="2">Ta-2019</strain>
    </source>
</reference>
<organism evidence="2 3">
    <name type="scientific">Taxus chinensis</name>
    <name type="common">Chinese yew</name>
    <name type="synonym">Taxus wallichiana var. chinensis</name>
    <dbReference type="NCBI Taxonomy" id="29808"/>
    <lineage>
        <taxon>Eukaryota</taxon>
        <taxon>Viridiplantae</taxon>
        <taxon>Streptophyta</taxon>
        <taxon>Embryophyta</taxon>
        <taxon>Tracheophyta</taxon>
        <taxon>Spermatophyta</taxon>
        <taxon>Pinopsida</taxon>
        <taxon>Pinidae</taxon>
        <taxon>Conifers II</taxon>
        <taxon>Cupressales</taxon>
        <taxon>Taxaceae</taxon>
        <taxon>Taxus</taxon>
    </lineage>
</organism>
<dbReference type="Pfam" id="PF00773">
    <property type="entry name" value="RNB"/>
    <property type="match status" value="1"/>
</dbReference>
<keyword evidence="3" id="KW-1185">Reference proteome</keyword>
<dbReference type="InterPro" id="IPR012340">
    <property type="entry name" value="NA-bd_OB-fold"/>
</dbReference>
<dbReference type="EMBL" id="JAHRHJ020000004">
    <property type="protein sequence ID" value="KAH9318014.1"/>
    <property type="molecule type" value="Genomic_DNA"/>
</dbReference>
<evidence type="ECO:0000259" key="1">
    <source>
        <dbReference type="SMART" id="SM00955"/>
    </source>
</evidence>
<name>A0AA38GAN9_TAXCH</name>
<accession>A0AA38GAN9</accession>
<dbReference type="AlphaFoldDB" id="A0AA38GAN9"/>
<sequence length="214" mass="24335">MMQSIENVGNGVMRVGAHIADVSYFVHPYTKLDRDEKDCSTIVYLIQCNFPMLPQLLCKEMRLLNPGVDRLVFSVMWDIDSLCEILDHWIGRAVFGSYCKFSYQNVQEIIEGTFKCNKTISNNTGFAGVHGQFKWQDIIVDIQNVHKIARQRRESRFGNGALRLNSYAESPIGRKTLMTASLKHKVPGTAELALVAAHCNERILARKNVQETNR</sequence>
<dbReference type="InterPro" id="IPR050180">
    <property type="entry name" value="RNR_Ribonuclease"/>
</dbReference>
<dbReference type="InterPro" id="IPR001900">
    <property type="entry name" value="RNase_II/R"/>
</dbReference>
<proteinExistence type="predicted"/>
<dbReference type="PANTHER" id="PTHR23355:SF9">
    <property type="entry name" value="DIS3-LIKE EXONUCLEASE 2"/>
    <property type="match status" value="1"/>
</dbReference>
<dbReference type="SMART" id="SM00955">
    <property type="entry name" value="RNB"/>
    <property type="match status" value="1"/>
</dbReference>